<gene>
    <name evidence="1" type="ORF">BTJ39_02620</name>
</gene>
<organism evidence="1 2">
    <name type="scientific">Izhakiella australiensis</name>
    <dbReference type="NCBI Taxonomy" id="1926881"/>
    <lineage>
        <taxon>Bacteria</taxon>
        <taxon>Pseudomonadati</taxon>
        <taxon>Pseudomonadota</taxon>
        <taxon>Gammaproteobacteria</taxon>
        <taxon>Enterobacterales</taxon>
        <taxon>Erwiniaceae</taxon>
        <taxon>Izhakiella</taxon>
    </lineage>
</organism>
<dbReference type="EMBL" id="MRUL01000001">
    <property type="protein sequence ID" value="OON42066.1"/>
    <property type="molecule type" value="Genomic_DNA"/>
</dbReference>
<proteinExistence type="predicted"/>
<accession>A0A1S8YTA2</accession>
<sequence length="80" mass="9256">MLTIPLRKINKADAAVAYWRHHAMKFFRKRLTLWKSLHYASCIKSPGVFFESVSNKKTDALPGRRLDFLSLAGFYCYKGS</sequence>
<dbReference type="AlphaFoldDB" id="A0A1S8YTA2"/>
<name>A0A1S8YTA2_9GAMM</name>
<evidence type="ECO:0000313" key="2">
    <source>
        <dbReference type="Proteomes" id="UP000190667"/>
    </source>
</evidence>
<reference evidence="1 2" key="1">
    <citation type="submission" date="2016-12" db="EMBL/GenBank/DDBJ databases">
        <title>Izhakiella australiana sp. nov. of genus Izhakiella isolated from Australian desert.</title>
        <authorList>
            <person name="Ji M."/>
        </authorList>
    </citation>
    <scope>NUCLEOTIDE SEQUENCE [LARGE SCALE GENOMIC DNA]</scope>
    <source>
        <strain evidence="1 2">D4N98</strain>
    </source>
</reference>
<dbReference type="STRING" id="1926881.BTJ39_02620"/>
<keyword evidence="2" id="KW-1185">Reference proteome</keyword>
<evidence type="ECO:0000313" key="1">
    <source>
        <dbReference type="EMBL" id="OON42066.1"/>
    </source>
</evidence>
<dbReference type="Proteomes" id="UP000190667">
    <property type="component" value="Unassembled WGS sequence"/>
</dbReference>
<comment type="caution">
    <text evidence="1">The sequence shown here is derived from an EMBL/GenBank/DDBJ whole genome shotgun (WGS) entry which is preliminary data.</text>
</comment>
<protein>
    <submittedName>
        <fullName evidence="1">Uncharacterized protein</fullName>
    </submittedName>
</protein>